<evidence type="ECO:0000313" key="1">
    <source>
        <dbReference type="EMBL" id="NVO86600.1"/>
    </source>
</evidence>
<gene>
    <name evidence="1" type="ORF">HW556_17075</name>
</gene>
<dbReference type="EMBL" id="JABKAV010000090">
    <property type="protein sequence ID" value="NVO86600.1"/>
    <property type="molecule type" value="Genomic_DNA"/>
</dbReference>
<dbReference type="RefSeq" id="WP_176901332.1">
    <property type="nucleotide sequence ID" value="NZ_JABKAV010000090.1"/>
</dbReference>
<organism evidence="1 2">
    <name type="scientific">Hymenobacter terrestris</name>
    <dbReference type="NCBI Taxonomy" id="2748310"/>
    <lineage>
        <taxon>Bacteria</taxon>
        <taxon>Pseudomonadati</taxon>
        <taxon>Bacteroidota</taxon>
        <taxon>Cytophagia</taxon>
        <taxon>Cytophagales</taxon>
        <taxon>Hymenobacteraceae</taxon>
        <taxon>Hymenobacter</taxon>
    </lineage>
</organism>
<sequence>MTHTACSPFNYRVGSFSHRVLVRRPAEDTVAARKLVARSVRTAVTA</sequence>
<reference evidence="1 2" key="1">
    <citation type="submission" date="2020-05" db="EMBL/GenBank/DDBJ databases">
        <title>Hymenobacter terrestris sp. nov. and Hymenobacter lapidiphilus sp. nov., isolated from regoliths in Antarctica.</title>
        <authorList>
            <person name="Sedlacek I."/>
            <person name="Pantucek R."/>
            <person name="Zeman M."/>
            <person name="Holochova P."/>
            <person name="Kralova S."/>
            <person name="Stankova E."/>
            <person name="Sedo O."/>
            <person name="Micenkova L."/>
            <person name="Svec P."/>
            <person name="Gupta V."/>
            <person name="Sood U."/>
            <person name="Korpole U.S."/>
            <person name="Lal R."/>
        </authorList>
    </citation>
    <scope>NUCLEOTIDE SEQUENCE [LARGE SCALE GENOMIC DNA]</scope>
    <source>
        <strain evidence="1 2">P5252</strain>
    </source>
</reference>
<evidence type="ECO:0000313" key="2">
    <source>
        <dbReference type="Proteomes" id="UP000626554"/>
    </source>
</evidence>
<accession>A0ABX2Q6L3</accession>
<name>A0ABX2Q6L3_9BACT</name>
<dbReference type="Proteomes" id="UP000626554">
    <property type="component" value="Unassembled WGS sequence"/>
</dbReference>
<protein>
    <submittedName>
        <fullName evidence="1">Uncharacterized protein</fullName>
    </submittedName>
</protein>
<comment type="caution">
    <text evidence="1">The sequence shown here is derived from an EMBL/GenBank/DDBJ whole genome shotgun (WGS) entry which is preliminary data.</text>
</comment>
<proteinExistence type="predicted"/>
<keyword evidence="2" id="KW-1185">Reference proteome</keyword>